<dbReference type="Proteomes" id="UP000317429">
    <property type="component" value="Chromosome"/>
</dbReference>
<dbReference type="PANTHER" id="PTHR20861:SF6">
    <property type="entry name" value="BETA-RIBOFURANOSYLPHENOL 5'-PHOSPHATE SYNTHASE"/>
    <property type="match status" value="1"/>
</dbReference>
<keyword evidence="1" id="KW-0808">Transferase</keyword>
<proteinExistence type="predicted"/>
<evidence type="ECO:0000259" key="2">
    <source>
        <dbReference type="Pfam" id="PF08544"/>
    </source>
</evidence>
<dbReference type="PROSITE" id="PS51257">
    <property type="entry name" value="PROKAR_LIPOPROTEIN"/>
    <property type="match status" value="1"/>
</dbReference>
<dbReference type="Gene3D" id="3.30.70.890">
    <property type="entry name" value="GHMP kinase, C-terminal domain"/>
    <property type="match status" value="1"/>
</dbReference>
<dbReference type="KEGG" id="pnd:Pla175_32920"/>
<gene>
    <name evidence="3" type="ORF">Pla175_32920</name>
</gene>
<dbReference type="EMBL" id="CP036291">
    <property type="protein sequence ID" value="QDU89895.1"/>
    <property type="molecule type" value="Genomic_DNA"/>
</dbReference>
<protein>
    <recommendedName>
        <fullName evidence="2">GHMP kinase C-terminal domain-containing protein</fullName>
    </recommendedName>
</protein>
<dbReference type="RefSeq" id="WP_145287283.1">
    <property type="nucleotide sequence ID" value="NZ_CP036291.1"/>
</dbReference>
<dbReference type="Pfam" id="PF08544">
    <property type="entry name" value="GHMP_kinases_C"/>
    <property type="match status" value="1"/>
</dbReference>
<evidence type="ECO:0000313" key="4">
    <source>
        <dbReference type="Proteomes" id="UP000317429"/>
    </source>
</evidence>
<dbReference type="InterPro" id="IPR013750">
    <property type="entry name" value="GHMP_kinase_C_dom"/>
</dbReference>
<dbReference type="OrthoDB" id="1492801at2"/>
<keyword evidence="4" id="KW-1185">Reference proteome</keyword>
<dbReference type="PANTHER" id="PTHR20861">
    <property type="entry name" value="HOMOSERINE/4-DIPHOSPHOCYTIDYL-2-C-METHYL-D-ERYTHRITOL KINASE"/>
    <property type="match status" value="1"/>
</dbReference>
<dbReference type="InterPro" id="IPR036554">
    <property type="entry name" value="GHMP_kinase_C_sf"/>
</dbReference>
<feature type="domain" description="GHMP kinase C-terminal" evidence="2">
    <location>
        <begin position="238"/>
        <end position="293"/>
    </location>
</feature>
<evidence type="ECO:0000313" key="3">
    <source>
        <dbReference type="EMBL" id="QDU89895.1"/>
    </source>
</evidence>
<dbReference type="AlphaFoldDB" id="A0A518DEI6"/>
<dbReference type="GO" id="GO:0016740">
    <property type="term" value="F:transferase activity"/>
    <property type="evidence" value="ECO:0007669"/>
    <property type="project" value="UniProtKB-KW"/>
</dbReference>
<name>A0A518DEI6_9BACT</name>
<dbReference type="PIRSF" id="PIRSF004884">
    <property type="entry name" value="Sugar_kin_arch"/>
    <property type="match status" value="1"/>
</dbReference>
<organism evidence="3 4">
    <name type="scientific">Pirellulimonas nuda</name>
    <dbReference type="NCBI Taxonomy" id="2528009"/>
    <lineage>
        <taxon>Bacteria</taxon>
        <taxon>Pseudomonadati</taxon>
        <taxon>Planctomycetota</taxon>
        <taxon>Planctomycetia</taxon>
        <taxon>Pirellulales</taxon>
        <taxon>Lacipirellulaceae</taxon>
        <taxon>Pirellulimonas</taxon>
    </lineage>
</organism>
<accession>A0A518DEI6</accession>
<dbReference type="InterPro" id="IPR004422">
    <property type="entry name" value="RFAP_synthase"/>
</dbReference>
<reference evidence="3 4" key="1">
    <citation type="submission" date="2019-02" db="EMBL/GenBank/DDBJ databases">
        <title>Deep-cultivation of Planctomycetes and their phenomic and genomic characterization uncovers novel biology.</title>
        <authorList>
            <person name="Wiegand S."/>
            <person name="Jogler M."/>
            <person name="Boedeker C."/>
            <person name="Pinto D."/>
            <person name="Vollmers J."/>
            <person name="Rivas-Marin E."/>
            <person name="Kohn T."/>
            <person name="Peeters S.H."/>
            <person name="Heuer A."/>
            <person name="Rast P."/>
            <person name="Oberbeckmann S."/>
            <person name="Bunk B."/>
            <person name="Jeske O."/>
            <person name="Meyerdierks A."/>
            <person name="Storesund J.E."/>
            <person name="Kallscheuer N."/>
            <person name="Luecker S."/>
            <person name="Lage O.M."/>
            <person name="Pohl T."/>
            <person name="Merkel B.J."/>
            <person name="Hornburger P."/>
            <person name="Mueller R.-W."/>
            <person name="Bruemmer F."/>
            <person name="Labrenz M."/>
            <person name="Spormann A.M."/>
            <person name="Op den Camp H."/>
            <person name="Overmann J."/>
            <person name="Amann R."/>
            <person name="Jetten M.S.M."/>
            <person name="Mascher T."/>
            <person name="Medema M.H."/>
            <person name="Devos D.P."/>
            <person name="Kaster A.-K."/>
            <person name="Ovreas L."/>
            <person name="Rohde M."/>
            <person name="Galperin M.Y."/>
            <person name="Jogler C."/>
        </authorList>
    </citation>
    <scope>NUCLEOTIDE SEQUENCE [LARGE SCALE GENOMIC DNA]</scope>
    <source>
        <strain evidence="3 4">Pla175</strain>
    </source>
</reference>
<sequence length="321" mass="33220">MTRHVEVAAASRLHFGLFGVGGCPDAKPGGVGAMIDNPRLVVRATDADRFTIAGAHAERTQRVAQRVAEACLGGRLPALQLETVQSPELHTGLGVGTQHALAVAACMLEALALPRPAVGKLAEIAGRGMRSAIGSHGFDRGGLIVDEGCAGPGLAPMAARVALPSQWRFVLSCEESPPGLAGADERHAFTRLSRTPSATVDRLRRLALGQLAPAAEAVAFHRFAEALHAYGEEAGRCFAEVQGGAFASPAIERRIDWLRERGVVGCGQSSWGPTVFALAPDADSASGLAAQLVNSGVAPTRVKIAAPANEGAAVSTDRRPT</sequence>
<evidence type="ECO:0000256" key="1">
    <source>
        <dbReference type="ARBA" id="ARBA00022679"/>
    </source>
</evidence>